<dbReference type="HOGENOM" id="CLU_067755_0_0_5"/>
<feature type="transmembrane region" description="Helical" evidence="1">
    <location>
        <begin position="138"/>
        <end position="157"/>
    </location>
</feature>
<proteinExistence type="predicted"/>
<name>A0A0E1X2I4_9HYPH</name>
<feature type="transmembrane region" description="Helical" evidence="1">
    <location>
        <begin position="81"/>
        <end position="103"/>
    </location>
</feature>
<evidence type="ECO:0000256" key="1">
    <source>
        <dbReference type="SAM" id="Phobius"/>
    </source>
</evidence>
<reference evidence="3" key="1">
    <citation type="submission" date="2009-01" db="EMBL/GenBank/DDBJ databases">
        <title>The Genome Sequence of Brucella pinnipedialis M292/94/1.</title>
        <authorList>
            <consortium name="The Broad Institute Genome Sequencing Platform"/>
            <person name="Ward D."/>
            <person name="Young S.K."/>
            <person name="Kodira C.D."/>
            <person name="Zeng Q."/>
            <person name="Koehrsen M."/>
            <person name="Alvarado L."/>
            <person name="Berlin A."/>
            <person name="Borenstein D."/>
            <person name="Chen Z."/>
            <person name="Engels R."/>
            <person name="Freedman E."/>
            <person name="Gellesch M."/>
            <person name="Goldberg J."/>
            <person name="Griggs A."/>
            <person name="Gujja S."/>
            <person name="Heiman D."/>
            <person name="Hepburn T."/>
            <person name="Howarth C."/>
            <person name="Jen D."/>
            <person name="Larson L."/>
            <person name="Lewis B."/>
            <person name="Mehta T."/>
            <person name="Park D."/>
            <person name="Pearson M."/>
            <person name="Roberts A."/>
            <person name="Saif S."/>
            <person name="Shea T."/>
            <person name="Shenoy N."/>
            <person name="Sisk P."/>
            <person name="Stolte C."/>
            <person name="Sykes S."/>
            <person name="Walk T."/>
            <person name="White J."/>
            <person name="Yandava C."/>
            <person name="Whatmore A.M."/>
            <person name="Perrett L.L."/>
            <person name="O'Callaghan D."/>
            <person name="Nusbaum C."/>
            <person name="Galagan J."/>
            <person name="Birren B."/>
        </authorList>
    </citation>
    <scope>NUCLEOTIDE SEQUENCE [LARGE SCALE GENOMIC DNA]</scope>
    <source>
        <strain evidence="3">M292/94/1</strain>
    </source>
</reference>
<dbReference type="Pfam" id="PF07786">
    <property type="entry name" value="HGSNAT_cat"/>
    <property type="match status" value="1"/>
</dbReference>
<dbReference type="EMBL" id="EQ999546">
    <property type="protein sequence ID" value="EEZ31300.1"/>
    <property type="molecule type" value="Genomic_DNA"/>
</dbReference>
<dbReference type="InterPro" id="IPR012429">
    <property type="entry name" value="HGSNAT_cat"/>
</dbReference>
<feature type="transmembrane region" description="Helical" evidence="1">
    <location>
        <begin position="253"/>
        <end position="274"/>
    </location>
</feature>
<accession>A0A0E1X2I4</accession>
<keyword evidence="1" id="KW-0812">Transmembrane</keyword>
<feature type="transmembrane region" description="Helical" evidence="1">
    <location>
        <begin position="164"/>
        <end position="183"/>
    </location>
</feature>
<feature type="transmembrane region" description="Helical" evidence="1">
    <location>
        <begin position="203"/>
        <end position="223"/>
    </location>
</feature>
<dbReference type="AlphaFoldDB" id="A0A0E1X2I4"/>
<organism evidence="3">
    <name type="scientific">Brucella pinnipedialis M292/94/1</name>
    <dbReference type="NCBI Taxonomy" id="520462"/>
    <lineage>
        <taxon>Bacteria</taxon>
        <taxon>Pseudomonadati</taxon>
        <taxon>Pseudomonadota</taxon>
        <taxon>Alphaproteobacteria</taxon>
        <taxon>Hyphomicrobiales</taxon>
        <taxon>Brucellaceae</taxon>
        <taxon>Brucella/Ochrobactrum group</taxon>
        <taxon>Brucella</taxon>
    </lineage>
</organism>
<feature type="domain" description="Heparan-alpha-glucosaminide N-acetyltransferase catalytic" evidence="2">
    <location>
        <begin position="75"/>
        <end position="261"/>
    </location>
</feature>
<sequence length="351" mass="37879">MNRSWSRSAPFGIVTISFGQTLNHAGHNRNGNHAFAAPTSWADRHCARHRPDSDGDLSFRLGSGIFWLYGTGDDSTGGWKLFARCIASSFLFLVGFSLVLAHGRGIRWRPMAKRLLQIIAAAAAISAVTWYMTPDSFIFFGILHQIALASVLGLLFLNLPPGLTAAVAVLVVAAPHYLASDFFNTPILAWVGLSTVPPRSNDYVPLFPWFGAVLAGIAAARIGEHLGWLKLLSGGIRPHALEKPLTFIGRHSLAFYLIHQPVLISLVYVFSLVAPPAQPDLRQVFTQSCVSACMANDGAALCEKFCGCVVTELDKAKLFDDVFSGKTNQENNSTVREIAAMCSPVPGAGAQ</sequence>
<dbReference type="Proteomes" id="UP000004659">
    <property type="component" value="Unassembled WGS sequence"/>
</dbReference>
<keyword evidence="1" id="KW-0472">Membrane</keyword>
<evidence type="ECO:0000259" key="2">
    <source>
        <dbReference type="Pfam" id="PF07786"/>
    </source>
</evidence>
<protein>
    <recommendedName>
        <fullName evidence="2">Heparan-alpha-glucosaminide N-acetyltransferase catalytic domain-containing protein</fullName>
    </recommendedName>
</protein>
<keyword evidence="1" id="KW-1133">Transmembrane helix</keyword>
<gene>
    <name evidence="3" type="ORF">BALG_01420</name>
</gene>
<feature type="transmembrane region" description="Helical" evidence="1">
    <location>
        <begin position="115"/>
        <end position="132"/>
    </location>
</feature>
<evidence type="ECO:0000313" key="3">
    <source>
        <dbReference type="EMBL" id="EEZ31300.1"/>
    </source>
</evidence>